<dbReference type="EMBL" id="WPHG01000001">
    <property type="protein sequence ID" value="MVA95780.1"/>
    <property type="molecule type" value="Genomic_DNA"/>
</dbReference>
<reference evidence="3 4" key="1">
    <citation type="submission" date="2019-12" db="EMBL/GenBank/DDBJ databases">
        <title>Nitratireductor arenosus sp. nov., Isolated from sea sand, Jeju island, South Korea.</title>
        <authorList>
            <person name="Kim W."/>
        </authorList>
    </citation>
    <scope>NUCLEOTIDE SEQUENCE [LARGE SCALE GENOMIC DNA]</scope>
    <source>
        <strain evidence="3 4">CAU 1489</strain>
    </source>
</reference>
<dbReference type="InterPro" id="IPR044922">
    <property type="entry name" value="DUF2063_N_sf"/>
</dbReference>
<evidence type="ECO:0000313" key="3">
    <source>
        <dbReference type="EMBL" id="MVA95780.1"/>
    </source>
</evidence>
<dbReference type="RefSeq" id="WP_156710663.1">
    <property type="nucleotide sequence ID" value="NZ_WPHG01000001.1"/>
</dbReference>
<comment type="caution">
    <text evidence="3">The sequence shown here is derived from an EMBL/GenBank/DDBJ whole genome shotgun (WGS) entry which is preliminary data.</text>
</comment>
<feature type="domain" description="Putative DNA-binding" evidence="2">
    <location>
        <begin position="16"/>
        <end position="103"/>
    </location>
</feature>
<organism evidence="3 4">
    <name type="scientific">Nitratireductor arenosus</name>
    <dbReference type="NCBI Taxonomy" id="2682096"/>
    <lineage>
        <taxon>Bacteria</taxon>
        <taxon>Pseudomonadati</taxon>
        <taxon>Pseudomonadota</taxon>
        <taxon>Alphaproteobacteria</taxon>
        <taxon>Hyphomicrobiales</taxon>
        <taxon>Phyllobacteriaceae</taxon>
        <taxon>Nitratireductor</taxon>
    </lineage>
</organism>
<protein>
    <submittedName>
        <fullName evidence="3">DUF2063 domain-containing protein</fullName>
    </submittedName>
</protein>
<evidence type="ECO:0000259" key="2">
    <source>
        <dbReference type="Pfam" id="PF09836"/>
    </source>
</evidence>
<accession>A0A844QCN5</accession>
<feature type="region of interest" description="Disordered" evidence="1">
    <location>
        <begin position="1"/>
        <end position="38"/>
    </location>
</feature>
<keyword evidence="4" id="KW-1185">Reference proteome</keyword>
<dbReference type="AlphaFoldDB" id="A0A844QCN5"/>
<proteinExistence type="predicted"/>
<dbReference type="Proteomes" id="UP000463224">
    <property type="component" value="Unassembled WGS sequence"/>
</dbReference>
<dbReference type="Pfam" id="PF09836">
    <property type="entry name" value="DUF2063"/>
    <property type="match status" value="1"/>
</dbReference>
<gene>
    <name evidence="3" type="ORF">GN330_00745</name>
</gene>
<evidence type="ECO:0000256" key="1">
    <source>
        <dbReference type="SAM" id="MobiDB-lite"/>
    </source>
</evidence>
<evidence type="ECO:0000313" key="4">
    <source>
        <dbReference type="Proteomes" id="UP000463224"/>
    </source>
</evidence>
<dbReference type="Gene3D" id="1.10.150.690">
    <property type="entry name" value="DUF2063"/>
    <property type="match status" value="1"/>
</dbReference>
<name>A0A844QCN5_9HYPH</name>
<sequence length="262" mass="27918">MQQPNSPPGAAFAGPFTTPLLDPDRPTPPGVGGPGEKAGDVRYNVYRNNVTVSLIDALADTFPAVRRIVGETFFRDMARLYVRREPPRSPLLFDYGHGFAAFIDGFEHTRPLPWLGDVARIERAWLDAYHAADRDPLAPEKLASAPQDALPALRFQPHPATRVLRSAYPAVTIFAANRASGPVGKILERDGEDALVTRPALDVFVRKLPPGGAVFLTLLCTGKPLGEAAAAAGGTEPGFDLGANIAGMMEAGAFADILVPDA</sequence>
<dbReference type="InterPro" id="IPR018640">
    <property type="entry name" value="DUF2063"/>
</dbReference>